<evidence type="ECO:0000313" key="2">
    <source>
        <dbReference type="Proteomes" id="UP000078252"/>
    </source>
</evidence>
<dbReference type="AlphaFoldDB" id="A0A175RES3"/>
<gene>
    <name evidence="1" type="ORF">NS184_17085</name>
</gene>
<reference evidence="1 2" key="1">
    <citation type="journal article" date="2016" name="Front. Microbiol.">
        <title>Genomic Resource of Rice Seed Associated Bacteria.</title>
        <authorList>
            <person name="Midha S."/>
            <person name="Bansal K."/>
            <person name="Sharma S."/>
            <person name="Kumar N."/>
            <person name="Patil P.P."/>
            <person name="Chaudhry V."/>
            <person name="Patil P.B."/>
        </authorList>
    </citation>
    <scope>NUCLEOTIDE SEQUENCE [LARGE SCALE GENOMIC DNA]</scope>
    <source>
        <strain evidence="1 2">NS184</strain>
    </source>
</reference>
<comment type="caution">
    <text evidence="1">The sequence shown here is derived from an EMBL/GenBank/DDBJ whole genome shotgun (WGS) entry which is preliminary data.</text>
</comment>
<evidence type="ECO:0000313" key="1">
    <source>
        <dbReference type="EMBL" id="KTR01053.1"/>
    </source>
</evidence>
<protein>
    <submittedName>
        <fullName evidence="1">Uncharacterized protein</fullName>
    </submittedName>
</protein>
<dbReference type="PATRIC" id="fig|33881.3.peg.663"/>
<organism evidence="1 2">
    <name type="scientific">Curtobacterium luteum</name>
    <dbReference type="NCBI Taxonomy" id="33881"/>
    <lineage>
        <taxon>Bacteria</taxon>
        <taxon>Bacillati</taxon>
        <taxon>Actinomycetota</taxon>
        <taxon>Actinomycetes</taxon>
        <taxon>Micrococcales</taxon>
        <taxon>Microbacteriaceae</taxon>
        <taxon>Curtobacterium</taxon>
    </lineage>
</organism>
<accession>A0A175RES3</accession>
<dbReference type="EMBL" id="LDQC01000178">
    <property type="protein sequence ID" value="KTR01053.1"/>
    <property type="molecule type" value="Genomic_DNA"/>
</dbReference>
<dbReference type="STRING" id="33881.NS184_17085"/>
<name>A0A175RES3_9MICO</name>
<dbReference type="Proteomes" id="UP000078252">
    <property type="component" value="Unassembled WGS sequence"/>
</dbReference>
<sequence>MTVLHLRPNTWLRRITDRWELIKVTNVHQDGQVDLLLLDGTRTHVPISFLRGAFERADDGA</sequence>
<proteinExistence type="predicted"/>